<dbReference type="InterPro" id="IPR036388">
    <property type="entry name" value="WH-like_DNA-bd_sf"/>
</dbReference>
<evidence type="ECO:0000313" key="4">
    <source>
        <dbReference type="Proteomes" id="UP000219788"/>
    </source>
</evidence>
<dbReference type="InterPro" id="IPR016032">
    <property type="entry name" value="Sig_transdc_resp-reg_C-effctor"/>
</dbReference>
<feature type="domain" description="HTH luxR-type" evidence="2">
    <location>
        <begin position="142"/>
        <end position="199"/>
    </location>
</feature>
<comment type="caution">
    <text evidence="3">The sequence shown here is derived from an EMBL/GenBank/DDBJ whole genome shotgun (WGS) entry which is preliminary data.</text>
</comment>
<dbReference type="GO" id="GO:0003677">
    <property type="term" value="F:DNA binding"/>
    <property type="evidence" value="ECO:0007669"/>
    <property type="project" value="UniProtKB-KW"/>
</dbReference>
<dbReference type="RefSeq" id="WP_098142897.1">
    <property type="nucleotide sequence ID" value="NZ_CP163408.1"/>
</dbReference>
<dbReference type="GO" id="GO:0006355">
    <property type="term" value="P:regulation of DNA-templated transcription"/>
    <property type="evidence" value="ECO:0007669"/>
    <property type="project" value="InterPro"/>
</dbReference>
<protein>
    <submittedName>
        <fullName evidence="3">Transcriptional regulator</fullName>
    </submittedName>
</protein>
<dbReference type="STRING" id="636.AAW15_02650"/>
<gene>
    <name evidence="3" type="ORF">CRM76_07045</name>
</gene>
<dbReference type="EMBL" id="PDDV01000013">
    <property type="protein sequence ID" value="PEH71716.1"/>
    <property type="molecule type" value="Genomic_DNA"/>
</dbReference>
<evidence type="ECO:0000313" key="3">
    <source>
        <dbReference type="EMBL" id="PEH71716.1"/>
    </source>
</evidence>
<organism evidence="3 4">
    <name type="scientific">Edwardsiella tarda</name>
    <dbReference type="NCBI Taxonomy" id="636"/>
    <lineage>
        <taxon>Bacteria</taxon>
        <taxon>Pseudomonadati</taxon>
        <taxon>Pseudomonadota</taxon>
        <taxon>Gammaproteobacteria</taxon>
        <taxon>Enterobacterales</taxon>
        <taxon>Hafniaceae</taxon>
        <taxon>Edwardsiella</taxon>
    </lineage>
</organism>
<accession>A0A2A7TZY6</accession>
<proteinExistence type="predicted"/>
<dbReference type="Pfam" id="PF00196">
    <property type="entry name" value="GerE"/>
    <property type="match status" value="1"/>
</dbReference>
<dbReference type="Gene3D" id="1.10.10.10">
    <property type="entry name" value="Winged helix-like DNA-binding domain superfamily/Winged helix DNA-binding domain"/>
    <property type="match status" value="1"/>
</dbReference>
<dbReference type="Proteomes" id="UP000219788">
    <property type="component" value="Unassembled WGS sequence"/>
</dbReference>
<evidence type="ECO:0000259" key="2">
    <source>
        <dbReference type="SMART" id="SM00421"/>
    </source>
</evidence>
<dbReference type="SUPFAM" id="SSF46894">
    <property type="entry name" value="C-terminal effector domain of the bipartite response regulators"/>
    <property type="match status" value="1"/>
</dbReference>
<reference evidence="4" key="1">
    <citation type="submission" date="2017-09" db="EMBL/GenBank/DDBJ databases">
        <title>FDA dAtabase for Regulatory Grade micrObial Sequences (FDA-ARGOS): Supporting development and validation of Infectious Disease Dx tests.</title>
        <authorList>
            <person name="Goldberg B."/>
            <person name="Campos J."/>
            <person name="Tallon L."/>
            <person name="Sadzewicz L."/>
            <person name="Ott S."/>
            <person name="Zhao X."/>
            <person name="Nagaraj S."/>
            <person name="Vavikolanu K."/>
            <person name="Aluvathingal J."/>
            <person name="Nadendla S."/>
            <person name="Geyer C."/>
            <person name="Sichtig H."/>
        </authorList>
    </citation>
    <scope>NUCLEOTIDE SEQUENCE [LARGE SCALE GENOMIC DNA]</scope>
    <source>
        <strain evidence="4">FDAARGOS_370</strain>
    </source>
</reference>
<dbReference type="InterPro" id="IPR000792">
    <property type="entry name" value="Tscrpt_reg_LuxR_C"/>
</dbReference>
<dbReference type="OrthoDB" id="6415068at2"/>
<dbReference type="SMART" id="SM00421">
    <property type="entry name" value="HTH_LUXR"/>
    <property type="match status" value="1"/>
</dbReference>
<name>A0A2A7TZY6_EDWTA</name>
<dbReference type="AlphaFoldDB" id="A0A2A7TZY6"/>
<evidence type="ECO:0000256" key="1">
    <source>
        <dbReference type="ARBA" id="ARBA00023125"/>
    </source>
</evidence>
<sequence>MHSVPLPPSPSRQRVYIVTPNPLFATGLAALLTPHLETLCFPSLTPLLTHTALNGRLIVCPGQLNSQRLAELSQQMARLTRRHADKLPALAIVEPQHAGLTSVLCALGFDAVLYDSRDLSRWLFQLACWLDASPERLTATVRPYLTERELRVLKWSAQGVPLAQMAEQCGVSVKCLYTQRRTALHKLGLTRTREWLQLSASLLQSPTFAIKRRRTPLP</sequence>
<keyword evidence="1" id="KW-0238">DNA-binding</keyword>